<feature type="non-terminal residue" evidence="2">
    <location>
        <position position="255"/>
    </location>
</feature>
<feature type="compositionally biased region" description="Basic and acidic residues" evidence="1">
    <location>
        <begin position="232"/>
        <end position="255"/>
    </location>
</feature>
<reference evidence="2" key="1">
    <citation type="journal article" date="2021" name="Proc. Natl. Acad. Sci. U.S.A.">
        <title>Three genomes in the algal genus Volvox reveal the fate of a haploid sex-determining region after a transition to homothallism.</title>
        <authorList>
            <person name="Yamamoto K."/>
            <person name="Hamaji T."/>
            <person name="Kawai-Toyooka H."/>
            <person name="Matsuzaki R."/>
            <person name="Takahashi F."/>
            <person name="Nishimura Y."/>
            <person name="Kawachi M."/>
            <person name="Noguchi H."/>
            <person name="Minakuchi Y."/>
            <person name="Umen J.G."/>
            <person name="Toyoda A."/>
            <person name="Nozaki H."/>
        </authorList>
    </citation>
    <scope>NUCLEOTIDE SEQUENCE</scope>
    <source>
        <strain evidence="2">NIES-3785</strain>
    </source>
</reference>
<feature type="region of interest" description="Disordered" evidence="1">
    <location>
        <begin position="122"/>
        <end position="255"/>
    </location>
</feature>
<dbReference type="Proteomes" id="UP000722791">
    <property type="component" value="Unassembled WGS sequence"/>
</dbReference>
<name>A0A8J4LPM8_9CHLO</name>
<feature type="compositionally biased region" description="Basic and acidic residues" evidence="1">
    <location>
        <begin position="199"/>
        <end position="214"/>
    </location>
</feature>
<feature type="non-terminal residue" evidence="2">
    <location>
        <position position="1"/>
    </location>
</feature>
<evidence type="ECO:0000256" key="1">
    <source>
        <dbReference type="SAM" id="MobiDB-lite"/>
    </source>
</evidence>
<organism evidence="2 3">
    <name type="scientific">Volvox reticuliferus</name>
    <dbReference type="NCBI Taxonomy" id="1737510"/>
    <lineage>
        <taxon>Eukaryota</taxon>
        <taxon>Viridiplantae</taxon>
        <taxon>Chlorophyta</taxon>
        <taxon>core chlorophytes</taxon>
        <taxon>Chlorophyceae</taxon>
        <taxon>CS clade</taxon>
        <taxon>Chlamydomonadales</taxon>
        <taxon>Volvocaceae</taxon>
        <taxon>Volvox</taxon>
    </lineage>
</organism>
<comment type="caution">
    <text evidence="2">The sequence shown here is derived from an EMBL/GenBank/DDBJ whole genome shotgun (WGS) entry which is preliminary data.</text>
</comment>
<dbReference type="AlphaFoldDB" id="A0A8J4LPM8"/>
<gene>
    <name evidence="2" type="ORF">Vretimale_9112</name>
</gene>
<accession>A0A8J4LPM8</accession>
<sequence>LNASLLILQLQEQGLFTAAEAAQAAHQRLVQVLEQSAIGQEFLRASLAASTPGLSGYTGPLPLAGNLRVLELRSATHPGEEEAVRRTLSNEGFLHADDVQAKAFALSTLCLSRGPNITPADADVAGEGVTTHPTGGSGLAPPLPTTLMTPPQPTRRVSTREALVSRPPPTEERQPLATSGRRSRSRERPQRSRPSPRSRSRERPRREDPGQERSLKRRSRERSPRAQGQRRVSRERAPVVRPPREEHHHHDWRPS</sequence>
<protein>
    <submittedName>
        <fullName evidence="2">Uncharacterized protein</fullName>
    </submittedName>
</protein>
<evidence type="ECO:0000313" key="2">
    <source>
        <dbReference type="EMBL" id="GIM04560.1"/>
    </source>
</evidence>
<evidence type="ECO:0000313" key="3">
    <source>
        <dbReference type="Proteomes" id="UP000722791"/>
    </source>
</evidence>
<dbReference type="EMBL" id="BNCQ01000016">
    <property type="protein sequence ID" value="GIM04560.1"/>
    <property type="molecule type" value="Genomic_DNA"/>
</dbReference>
<proteinExistence type="predicted"/>